<dbReference type="Proteomes" id="UP000663887">
    <property type="component" value="Unassembled WGS sequence"/>
</dbReference>
<evidence type="ECO:0000313" key="1">
    <source>
        <dbReference type="EMBL" id="CAF2096314.1"/>
    </source>
</evidence>
<organism evidence="1 2">
    <name type="scientific">Rotaria magnacalcarata</name>
    <dbReference type="NCBI Taxonomy" id="392030"/>
    <lineage>
        <taxon>Eukaryota</taxon>
        <taxon>Metazoa</taxon>
        <taxon>Spiralia</taxon>
        <taxon>Gnathifera</taxon>
        <taxon>Rotifera</taxon>
        <taxon>Eurotatoria</taxon>
        <taxon>Bdelloidea</taxon>
        <taxon>Philodinida</taxon>
        <taxon>Philodinidae</taxon>
        <taxon>Rotaria</taxon>
    </lineage>
</organism>
<reference evidence="1" key="1">
    <citation type="submission" date="2021-02" db="EMBL/GenBank/DDBJ databases">
        <authorList>
            <person name="Nowell W R."/>
        </authorList>
    </citation>
    <scope>NUCLEOTIDE SEQUENCE</scope>
</reference>
<accession>A0A816T4S8</accession>
<name>A0A816T4S8_9BILA</name>
<proteinExistence type="predicted"/>
<protein>
    <submittedName>
        <fullName evidence="1">Uncharacterized protein</fullName>
    </submittedName>
</protein>
<gene>
    <name evidence="1" type="ORF">XDN619_LOCUS17765</name>
</gene>
<dbReference type="EMBL" id="CAJNRG010007600">
    <property type="protein sequence ID" value="CAF2096314.1"/>
    <property type="molecule type" value="Genomic_DNA"/>
</dbReference>
<dbReference type="AlphaFoldDB" id="A0A816T4S8"/>
<evidence type="ECO:0000313" key="2">
    <source>
        <dbReference type="Proteomes" id="UP000663887"/>
    </source>
</evidence>
<comment type="caution">
    <text evidence="1">The sequence shown here is derived from an EMBL/GenBank/DDBJ whole genome shotgun (WGS) entry which is preliminary data.</text>
</comment>
<sequence>MNQTYAKKLTIQFIYHPCVTSIETYLMAFDLDVIQICFNDEKVLSTWTSIRALNTSTFICYNLTNDVVRLGRSAVRIGKYYQKPSNYYILINFKSTTFYL</sequence>